<dbReference type="InterPro" id="IPR029063">
    <property type="entry name" value="SAM-dependent_MTases_sf"/>
</dbReference>
<dbReference type="GO" id="GO:0003723">
    <property type="term" value="F:RNA binding"/>
    <property type="evidence" value="ECO:0007669"/>
    <property type="project" value="UniProtKB-KW"/>
</dbReference>
<organism evidence="8">
    <name type="scientific">human gut metagenome</name>
    <dbReference type="NCBI Taxonomy" id="408170"/>
    <lineage>
        <taxon>unclassified sequences</taxon>
        <taxon>metagenomes</taxon>
        <taxon>organismal metagenomes</taxon>
    </lineage>
</organism>
<feature type="non-terminal residue" evidence="8">
    <location>
        <position position="272"/>
    </location>
</feature>
<evidence type="ECO:0000256" key="5">
    <source>
        <dbReference type="ARBA" id="ARBA00022691"/>
    </source>
</evidence>
<dbReference type="Gene3D" id="1.10.8.100">
    <property type="entry name" value="Ribosomal RNA adenine dimethylase-like, domain 2"/>
    <property type="match status" value="1"/>
</dbReference>
<dbReference type="SUPFAM" id="SSF53335">
    <property type="entry name" value="S-adenosyl-L-methionine-dependent methyltransferases"/>
    <property type="match status" value="1"/>
</dbReference>
<evidence type="ECO:0000256" key="4">
    <source>
        <dbReference type="ARBA" id="ARBA00022679"/>
    </source>
</evidence>
<dbReference type="SMART" id="SM00650">
    <property type="entry name" value="rADc"/>
    <property type="match status" value="1"/>
</dbReference>
<dbReference type="GO" id="GO:0000179">
    <property type="term" value="F:rRNA (adenine-N6,N6-)-dimethyltransferase activity"/>
    <property type="evidence" value="ECO:0007669"/>
    <property type="project" value="InterPro"/>
</dbReference>
<evidence type="ECO:0000313" key="8">
    <source>
        <dbReference type="EMBL" id="EKC58680.1"/>
    </source>
</evidence>
<keyword evidence="4 8" id="KW-0808">Transferase</keyword>
<comment type="caution">
    <text evidence="8">The sequence shown here is derived from an EMBL/GenBank/DDBJ whole genome shotgun (WGS) entry which is preliminary data.</text>
</comment>
<dbReference type="PANTHER" id="PTHR11727">
    <property type="entry name" value="DIMETHYLADENOSINE TRANSFERASE"/>
    <property type="match status" value="1"/>
</dbReference>
<evidence type="ECO:0000256" key="2">
    <source>
        <dbReference type="ARBA" id="ARBA00022552"/>
    </source>
</evidence>
<dbReference type="PANTHER" id="PTHR11727:SF7">
    <property type="entry name" value="DIMETHYLADENOSINE TRANSFERASE-RELATED"/>
    <property type="match status" value="1"/>
</dbReference>
<evidence type="ECO:0000256" key="1">
    <source>
        <dbReference type="ARBA" id="ARBA00022490"/>
    </source>
</evidence>
<feature type="domain" description="Ribosomal RNA adenine methylase transferase N-terminal" evidence="7">
    <location>
        <begin position="34"/>
        <end position="208"/>
    </location>
</feature>
<dbReference type="FunFam" id="3.40.50.150:FF:000023">
    <property type="entry name" value="Ribosomal RNA small subunit methyltransferase A"/>
    <property type="match status" value="1"/>
</dbReference>
<evidence type="ECO:0000256" key="3">
    <source>
        <dbReference type="ARBA" id="ARBA00022603"/>
    </source>
</evidence>
<keyword evidence="1" id="KW-0963">Cytoplasm</keyword>
<dbReference type="HAMAP" id="MF_00607">
    <property type="entry name" value="16SrRNA_methyltr_A"/>
    <property type="match status" value="1"/>
</dbReference>
<dbReference type="NCBIfam" id="TIGR00755">
    <property type="entry name" value="ksgA"/>
    <property type="match status" value="1"/>
</dbReference>
<dbReference type="PROSITE" id="PS51689">
    <property type="entry name" value="SAM_RNA_A_N6_MT"/>
    <property type="match status" value="1"/>
</dbReference>
<dbReference type="CDD" id="cd02440">
    <property type="entry name" value="AdoMet_MTases"/>
    <property type="match status" value="1"/>
</dbReference>
<protein>
    <submittedName>
        <fullName evidence="8">Dimethyladenosine transferase</fullName>
    </submittedName>
</protein>
<dbReference type="EMBL" id="AJWZ01006819">
    <property type="protein sequence ID" value="EKC58680.1"/>
    <property type="molecule type" value="Genomic_DNA"/>
</dbReference>
<dbReference type="PROSITE" id="PS01131">
    <property type="entry name" value="RRNA_A_DIMETH"/>
    <property type="match status" value="1"/>
</dbReference>
<dbReference type="InterPro" id="IPR001737">
    <property type="entry name" value="KsgA/Erm"/>
</dbReference>
<dbReference type="AlphaFoldDB" id="K1SY04"/>
<dbReference type="InterPro" id="IPR020598">
    <property type="entry name" value="rRNA_Ade_methylase_Trfase_N"/>
</dbReference>
<keyword evidence="2" id="KW-0698">rRNA processing</keyword>
<dbReference type="InterPro" id="IPR011530">
    <property type="entry name" value="rRNA_adenine_dimethylase"/>
</dbReference>
<sequence length="272" mass="29187">MNLTNLADIRALLARHDFRFSKSLGQNFLTAAWVPADIADASGADARTGVLEVGPGIGCLTEQLAQRAGKVVSVELDERLRPVLAETLAGYENVELVFGDVLALDLPQLVTERFAGLRPVVCANLPYNVTSPLLTAFLTAGCFDTVTVMIQREVARRLCARPGTADYGALTVFVQWHAEPELLFDVPPHCFVPAPKVTSTVVRLRVRKSPPVAVQDEKLLFTVVRAAFNQRRKTLVNALSAGVPGCDKARAAAAVAACGLDARVRGETLSLA</sequence>
<keyword evidence="6" id="KW-0694">RNA-binding</keyword>
<proteinExistence type="inferred from homology"/>
<accession>K1SY04</accession>
<keyword evidence="5" id="KW-0949">S-adenosyl-L-methionine</keyword>
<evidence type="ECO:0000256" key="6">
    <source>
        <dbReference type="ARBA" id="ARBA00022884"/>
    </source>
</evidence>
<dbReference type="InterPro" id="IPR020596">
    <property type="entry name" value="rRNA_Ade_Mease_Trfase_CS"/>
</dbReference>
<dbReference type="InterPro" id="IPR023165">
    <property type="entry name" value="rRNA_Ade_diMease-like_C"/>
</dbReference>
<reference evidence="8" key="1">
    <citation type="journal article" date="2013" name="Environ. Microbiol.">
        <title>Microbiota from the distal guts of lean and obese adolescents exhibit partial functional redundancy besides clear differences in community structure.</title>
        <authorList>
            <person name="Ferrer M."/>
            <person name="Ruiz A."/>
            <person name="Lanza F."/>
            <person name="Haange S.B."/>
            <person name="Oberbach A."/>
            <person name="Till H."/>
            <person name="Bargiela R."/>
            <person name="Campoy C."/>
            <person name="Segura M.T."/>
            <person name="Richter M."/>
            <person name="von Bergen M."/>
            <person name="Seifert J."/>
            <person name="Suarez A."/>
        </authorList>
    </citation>
    <scope>NUCLEOTIDE SEQUENCE</scope>
</reference>
<dbReference type="GO" id="GO:0005829">
    <property type="term" value="C:cytosol"/>
    <property type="evidence" value="ECO:0007669"/>
    <property type="project" value="TreeGrafter"/>
</dbReference>
<name>K1SY04_9ZZZZ</name>
<dbReference type="Pfam" id="PF00398">
    <property type="entry name" value="RrnaAD"/>
    <property type="match status" value="1"/>
</dbReference>
<keyword evidence="3" id="KW-0489">Methyltransferase</keyword>
<dbReference type="Gene3D" id="3.40.50.150">
    <property type="entry name" value="Vaccinia Virus protein VP39"/>
    <property type="match status" value="1"/>
</dbReference>
<gene>
    <name evidence="8" type="ORF">OBE_09881</name>
</gene>
<evidence type="ECO:0000259" key="7">
    <source>
        <dbReference type="SMART" id="SM00650"/>
    </source>
</evidence>